<name>A0ABU3NS30_9FIRM</name>
<dbReference type="CDD" id="cd06170">
    <property type="entry name" value="LuxR_C_like"/>
    <property type="match status" value="1"/>
</dbReference>
<dbReference type="PANTHER" id="PTHR43214:SF43">
    <property type="entry name" value="TWO-COMPONENT RESPONSE REGULATOR"/>
    <property type="match status" value="1"/>
</dbReference>
<feature type="domain" description="Response regulatory" evidence="7">
    <location>
        <begin position="2"/>
        <end position="117"/>
    </location>
</feature>
<keyword evidence="2" id="KW-0805">Transcription regulation</keyword>
<dbReference type="Pfam" id="PF00072">
    <property type="entry name" value="Response_reg"/>
    <property type="match status" value="1"/>
</dbReference>
<keyword evidence="1 5" id="KW-0597">Phosphoprotein</keyword>
<dbReference type="EMBL" id="JAUOZS010000001">
    <property type="protein sequence ID" value="MDT8899634.1"/>
    <property type="molecule type" value="Genomic_DNA"/>
</dbReference>
<organism evidence="8 9">
    <name type="scientific">Anaeroselena agilis</name>
    <dbReference type="NCBI Taxonomy" id="3063788"/>
    <lineage>
        <taxon>Bacteria</taxon>
        <taxon>Bacillati</taxon>
        <taxon>Bacillota</taxon>
        <taxon>Negativicutes</taxon>
        <taxon>Acetonemataceae</taxon>
        <taxon>Anaeroselena</taxon>
    </lineage>
</organism>
<evidence type="ECO:0000256" key="4">
    <source>
        <dbReference type="ARBA" id="ARBA00023163"/>
    </source>
</evidence>
<dbReference type="CDD" id="cd17535">
    <property type="entry name" value="REC_NarL-like"/>
    <property type="match status" value="1"/>
</dbReference>
<keyword evidence="9" id="KW-1185">Reference proteome</keyword>
<dbReference type="PRINTS" id="PR00038">
    <property type="entry name" value="HTHLUXR"/>
</dbReference>
<evidence type="ECO:0000259" key="6">
    <source>
        <dbReference type="PROSITE" id="PS50043"/>
    </source>
</evidence>
<dbReference type="PROSITE" id="PS50110">
    <property type="entry name" value="RESPONSE_REGULATORY"/>
    <property type="match status" value="1"/>
</dbReference>
<dbReference type="Proteomes" id="UP001254848">
    <property type="component" value="Unassembled WGS sequence"/>
</dbReference>
<gene>
    <name evidence="8" type="ORF">Q4T40_00040</name>
</gene>
<dbReference type="Pfam" id="PF00196">
    <property type="entry name" value="GerE"/>
    <property type="match status" value="1"/>
</dbReference>
<comment type="caution">
    <text evidence="8">The sequence shown here is derived from an EMBL/GenBank/DDBJ whole genome shotgun (WGS) entry which is preliminary data.</text>
</comment>
<feature type="domain" description="HTH luxR-type" evidence="6">
    <location>
        <begin position="145"/>
        <end position="210"/>
    </location>
</feature>
<evidence type="ECO:0000256" key="2">
    <source>
        <dbReference type="ARBA" id="ARBA00023015"/>
    </source>
</evidence>
<dbReference type="PANTHER" id="PTHR43214">
    <property type="entry name" value="TWO-COMPONENT RESPONSE REGULATOR"/>
    <property type="match status" value="1"/>
</dbReference>
<proteinExistence type="predicted"/>
<dbReference type="InterPro" id="IPR011006">
    <property type="entry name" value="CheY-like_superfamily"/>
</dbReference>
<dbReference type="InterPro" id="IPR016032">
    <property type="entry name" value="Sig_transdc_resp-reg_C-effctor"/>
</dbReference>
<dbReference type="RefSeq" id="WP_413778205.1">
    <property type="nucleotide sequence ID" value="NZ_JAUOZS010000001.1"/>
</dbReference>
<dbReference type="SUPFAM" id="SSF46894">
    <property type="entry name" value="C-terminal effector domain of the bipartite response regulators"/>
    <property type="match status" value="1"/>
</dbReference>
<dbReference type="SMART" id="SM00448">
    <property type="entry name" value="REC"/>
    <property type="match status" value="1"/>
</dbReference>
<accession>A0ABU3NS30</accession>
<dbReference type="SUPFAM" id="SSF52172">
    <property type="entry name" value="CheY-like"/>
    <property type="match status" value="1"/>
</dbReference>
<feature type="modified residue" description="4-aspartylphosphate" evidence="5">
    <location>
        <position position="52"/>
    </location>
</feature>
<sequence>MKTLLVDDQALVLEGLRSFLEAHGFAVVGTARSGAEALLKVDMLRPDLVLMDIQMAGLDGIETTRSLKKEHPEAKIVMLTAVEDDDSLVAAMQAGAEGYLLKDMEPDDFVSQLAGLAASELPFAPGLAKRLLRKLSRPPGEKAGDSGGQPGLTVRQAELLQLLTEGLTYKEIAARLGLTVATVRYHINEILAKTRLANRTQLIAHASRQGLGGEKAGR</sequence>
<evidence type="ECO:0000259" key="7">
    <source>
        <dbReference type="PROSITE" id="PS50110"/>
    </source>
</evidence>
<evidence type="ECO:0000256" key="3">
    <source>
        <dbReference type="ARBA" id="ARBA00023125"/>
    </source>
</evidence>
<dbReference type="InterPro" id="IPR001789">
    <property type="entry name" value="Sig_transdc_resp-reg_receiver"/>
</dbReference>
<dbReference type="InterPro" id="IPR000792">
    <property type="entry name" value="Tscrpt_reg_LuxR_C"/>
</dbReference>
<reference evidence="8 9" key="1">
    <citation type="submission" date="2023-07" db="EMBL/GenBank/DDBJ databases">
        <title>The novel representative of Negativicutes class, Anaeroselena agilis gen. nov. sp. nov.</title>
        <authorList>
            <person name="Prokofeva M.I."/>
            <person name="Elcheninov A.G."/>
            <person name="Klyukina A."/>
            <person name="Kublanov I.V."/>
            <person name="Frolov E.N."/>
            <person name="Podosokorskaya O.A."/>
        </authorList>
    </citation>
    <scope>NUCLEOTIDE SEQUENCE [LARGE SCALE GENOMIC DNA]</scope>
    <source>
        <strain evidence="8 9">4137-cl</strain>
    </source>
</reference>
<evidence type="ECO:0000313" key="9">
    <source>
        <dbReference type="Proteomes" id="UP001254848"/>
    </source>
</evidence>
<evidence type="ECO:0000256" key="1">
    <source>
        <dbReference type="ARBA" id="ARBA00022553"/>
    </source>
</evidence>
<dbReference type="PROSITE" id="PS50043">
    <property type="entry name" value="HTH_LUXR_2"/>
    <property type="match status" value="1"/>
</dbReference>
<dbReference type="Gene3D" id="3.40.50.2300">
    <property type="match status" value="1"/>
</dbReference>
<protein>
    <submittedName>
        <fullName evidence="8">Response regulator transcription factor</fullName>
    </submittedName>
</protein>
<evidence type="ECO:0000313" key="8">
    <source>
        <dbReference type="EMBL" id="MDT8899634.1"/>
    </source>
</evidence>
<dbReference type="InterPro" id="IPR058245">
    <property type="entry name" value="NreC/VraR/RcsB-like_REC"/>
</dbReference>
<keyword evidence="3" id="KW-0238">DNA-binding</keyword>
<evidence type="ECO:0000256" key="5">
    <source>
        <dbReference type="PROSITE-ProRule" id="PRU00169"/>
    </source>
</evidence>
<dbReference type="SMART" id="SM00421">
    <property type="entry name" value="HTH_LUXR"/>
    <property type="match status" value="1"/>
</dbReference>
<keyword evidence="4" id="KW-0804">Transcription</keyword>
<dbReference type="InterPro" id="IPR039420">
    <property type="entry name" value="WalR-like"/>
</dbReference>